<protein>
    <recommendedName>
        <fullName evidence="7">HTH CENPB-type domain-containing protein</fullName>
    </recommendedName>
</protein>
<sequence length="578" mass="66444">MSSKAKRQLWEEKNMGEALRNVREKKVGWQLASKIFNVPATTLRRRVKNNCNSTKGDLGGKRPVFSREMEDQFPQHIKDMEAKLFGITLKEKKLIFEFASKNNIKNPFNKGKETAGDKWIRGFLKRNPQISLRRPENTSAVRAQAFNKNNIALYFKSLNEVMEKYNFPPENIYNIDESGLSVVQKRPQKILTTKGRKQVGALSSAKRGQHLTVVCYMNAMGTFVPPAFIFPRKTMKNELMDNAPTGSKAYCQLNGWMCPEIFVQWLKHFVHYTKASNENKVLLLLDGHSRHKSLEVLQYAKDNGVILFCFPAHCTHRLQPLDVGFFSPLQTYYGQEIQTWLKQHPGRIVTHFQVAGLFNKAYLKAATPANAVQAFAKTGIYPFDDNIFPDWMFQPSSTTDRPLTEHDQCQNGQKQPQQGGVDVELPKLGSGTPEATEVEPSTSGFAKAKSTTERFQSTRKRRFYSIQELSTLPQASLGASRKRLRKPSKKGHINSTPDIDELKKEVEEKTTKEREKYQEKQKGKFWLKKKRIMSVTMKRLKTLMTMKPMLHVYIAMIYSLGQKQEKCGFHELWFLMPQ</sequence>
<comment type="subcellular location">
    <subcellularLocation>
        <location evidence="1">Nucleus</location>
    </subcellularLocation>
</comment>
<dbReference type="InterPro" id="IPR007889">
    <property type="entry name" value="HTH_Psq"/>
</dbReference>
<evidence type="ECO:0000313" key="5">
    <source>
        <dbReference type="EMBL" id="KAJ3651274.1"/>
    </source>
</evidence>
<dbReference type="InterPro" id="IPR004875">
    <property type="entry name" value="DDE_SF_endonuclease_dom"/>
</dbReference>
<dbReference type="Pfam" id="PF03184">
    <property type="entry name" value="DDE_1"/>
    <property type="match status" value="1"/>
</dbReference>
<dbReference type="InterPro" id="IPR009057">
    <property type="entry name" value="Homeodomain-like_sf"/>
</dbReference>
<evidence type="ECO:0000259" key="4">
    <source>
        <dbReference type="Pfam" id="PF05225"/>
    </source>
</evidence>
<feature type="domain" description="HTH psq-type" evidence="4">
    <location>
        <begin position="14"/>
        <end position="49"/>
    </location>
</feature>
<comment type="caution">
    <text evidence="5">The sequence shown here is derived from an EMBL/GenBank/DDBJ whole genome shotgun (WGS) entry which is preliminary data.</text>
</comment>
<evidence type="ECO:0008006" key="7">
    <source>
        <dbReference type="Google" id="ProtNLM"/>
    </source>
</evidence>
<gene>
    <name evidence="5" type="ORF">Zmor_017324</name>
</gene>
<feature type="domain" description="DDE-1" evidence="3">
    <location>
        <begin position="210"/>
        <end position="346"/>
    </location>
</feature>
<evidence type="ECO:0000259" key="3">
    <source>
        <dbReference type="Pfam" id="PF03184"/>
    </source>
</evidence>
<evidence type="ECO:0000256" key="2">
    <source>
        <dbReference type="SAM" id="MobiDB-lite"/>
    </source>
</evidence>
<dbReference type="PANTHER" id="PTHR19303:SF74">
    <property type="entry name" value="POGO TRANSPOSABLE ELEMENT WITH KRAB DOMAIN"/>
    <property type="match status" value="1"/>
</dbReference>
<name>A0AA38I9J2_9CUCU</name>
<dbReference type="InterPro" id="IPR036397">
    <property type="entry name" value="RNaseH_sf"/>
</dbReference>
<dbReference type="PANTHER" id="PTHR19303">
    <property type="entry name" value="TRANSPOSON"/>
    <property type="match status" value="1"/>
</dbReference>
<dbReference type="Gene3D" id="1.10.10.60">
    <property type="entry name" value="Homeodomain-like"/>
    <property type="match status" value="1"/>
</dbReference>
<keyword evidence="6" id="KW-1185">Reference proteome</keyword>
<dbReference type="Proteomes" id="UP001168821">
    <property type="component" value="Unassembled WGS sequence"/>
</dbReference>
<dbReference type="AlphaFoldDB" id="A0AA38I9J2"/>
<reference evidence="5" key="1">
    <citation type="journal article" date="2023" name="G3 (Bethesda)">
        <title>Whole genome assemblies of Zophobas morio and Tenebrio molitor.</title>
        <authorList>
            <person name="Kaur S."/>
            <person name="Stinson S.A."/>
            <person name="diCenzo G.C."/>
        </authorList>
    </citation>
    <scope>NUCLEOTIDE SEQUENCE</scope>
    <source>
        <strain evidence="5">QUZm001</strain>
    </source>
</reference>
<dbReference type="Pfam" id="PF05225">
    <property type="entry name" value="HTH_psq"/>
    <property type="match status" value="1"/>
</dbReference>
<dbReference type="GO" id="GO:0005634">
    <property type="term" value="C:nucleus"/>
    <property type="evidence" value="ECO:0007669"/>
    <property type="project" value="UniProtKB-SubCell"/>
</dbReference>
<accession>A0AA38I9J2</accession>
<proteinExistence type="predicted"/>
<evidence type="ECO:0000313" key="6">
    <source>
        <dbReference type="Proteomes" id="UP001168821"/>
    </source>
</evidence>
<dbReference type="InterPro" id="IPR050863">
    <property type="entry name" value="CenT-Element_Derived"/>
</dbReference>
<dbReference type="GO" id="GO:0003677">
    <property type="term" value="F:DNA binding"/>
    <property type="evidence" value="ECO:0007669"/>
    <property type="project" value="InterPro"/>
</dbReference>
<organism evidence="5 6">
    <name type="scientific">Zophobas morio</name>
    <dbReference type="NCBI Taxonomy" id="2755281"/>
    <lineage>
        <taxon>Eukaryota</taxon>
        <taxon>Metazoa</taxon>
        <taxon>Ecdysozoa</taxon>
        <taxon>Arthropoda</taxon>
        <taxon>Hexapoda</taxon>
        <taxon>Insecta</taxon>
        <taxon>Pterygota</taxon>
        <taxon>Neoptera</taxon>
        <taxon>Endopterygota</taxon>
        <taxon>Coleoptera</taxon>
        <taxon>Polyphaga</taxon>
        <taxon>Cucujiformia</taxon>
        <taxon>Tenebrionidae</taxon>
        <taxon>Zophobas</taxon>
    </lineage>
</organism>
<feature type="compositionally biased region" description="Low complexity" evidence="2">
    <location>
        <begin position="409"/>
        <end position="420"/>
    </location>
</feature>
<dbReference type="EMBL" id="JALNTZ010000005">
    <property type="protein sequence ID" value="KAJ3651274.1"/>
    <property type="molecule type" value="Genomic_DNA"/>
</dbReference>
<dbReference type="Gene3D" id="3.30.420.10">
    <property type="entry name" value="Ribonuclease H-like superfamily/Ribonuclease H"/>
    <property type="match status" value="1"/>
</dbReference>
<feature type="region of interest" description="Disordered" evidence="2">
    <location>
        <begin position="477"/>
        <end position="498"/>
    </location>
</feature>
<feature type="compositionally biased region" description="Basic residues" evidence="2">
    <location>
        <begin position="480"/>
        <end position="492"/>
    </location>
</feature>
<feature type="region of interest" description="Disordered" evidence="2">
    <location>
        <begin position="394"/>
        <end position="454"/>
    </location>
</feature>
<dbReference type="SUPFAM" id="SSF46689">
    <property type="entry name" value="Homeodomain-like"/>
    <property type="match status" value="1"/>
</dbReference>
<evidence type="ECO:0000256" key="1">
    <source>
        <dbReference type="ARBA" id="ARBA00004123"/>
    </source>
</evidence>